<gene>
    <name evidence="4" type="ORF">DZ858_01385</name>
</gene>
<dbReference type="EMBL" id="QVID01000001">
    <property type="protein sequence ID" value="RFN58763.1"/>
    <property type="molecule type" value="Genomic_DNA"/>
</dbReference>
<evidence type="ECO:0000259" key="3">
    <source>
        <dbReference type="Pfam" id="PF18962"/>
    </source>
</evidence>
<sequence length="539" mass="58360">MKNMKTIITLISFLTVFIAQAQWTNDTDVNTLVADSEALDMQAKGTSDGMTYIVFWKNVGAPVNIELRLQILDADGNQTLGADGMLISDQIPMSTFTVLWNIVVDADDHLYIGVTGTGGGDPAYVFKLDSDGNHLWDASGVNVGSGNKVTILPLTEGGAIVSWLASNGAVMQKYDGSGSPVWPSTQPIELSSGFTAPGNFFELSGGDYIAVFHSLLSGINSNLYAQRYDDDGNPVWTEATQISEGLTAFNRNYTGTQDDDVVYMGYFSAANNRFDSFLQRINSDGTLPWGINGVDFDVNQTDFETNTEIAFSQGSDVVWSVCTYTDSNQGQHGEYVQKFDKNTGARELTDNAKVVFPIGSEKVHAGSLQLKNDSPLFLNKEGEDNGATPTTLNAVYLDENGNFAWAEETKPVATFAASKGRVQYSVPVNNQSVAVFVEDKGDGPKMYAQNVVDEELGTEEFSNASLSYTNPVQDEIALNSTVAIEVVAIYNTLSQQVFTKTYSGATQMTIDVQGWAPGIYIMKLNAGNGLSKSIKLIKN</sequence>
<protein>
    <submittedName>
        <fullName evidence="4">T9SS C-terminal target domain-containing protein</fullName>
    </submittedName>
</protein>
<dbReference type="Proteomes" id="UP000261082">
    <property type="component" value="Unassembled WGS sequence"/>
</dbReference>
<keyword evidence="5" id="KW-1185">Reference proteome</keyword>
<keyword evidence="1 2" id="KW-0732">Signal</keyword>
<dbReference type="AlphaFoldDB" id="A0A3E1Q9F7"/>
<comment type="caution">
    <text evidence="4">The sequence shown here is derived from an EMBL/GenBank/DDBJ whole genome shotgun (WGS) entry which is preliminary data.</text>
</comment>
<organism evidence="4 5">
    <name type="scientific">Marixanthomonas ophiurae</name>
    <dbReference type="NCBI Taxonomy" id="387659"/>
    <lineage>
        <taxon>Bacteria</taxon>
        <taxon>Pseudomonadati</taxon>
        <taxon>Bacteroidota</taxon>
        <taxon>Flavobacteriia</taxon>
        <taxon>Flavobacteriales</taxon>
        <taxon>Flavobacteriaceae</taxon>
        <taxon>Marixanthomonas</taxon>
    </lineage>
</organism>
<reference evidence="4 5" key="1">
    <citation type="journal article" date="2007" name="Int. J. Syst. Evol. Microbiol.">
        <title>Marixanthomonas ophiurae gen. nov., sp. nov., a marine bacterium of the family Flavobacteriaceae isolated from a deep-sea brittle star.</title>
        <authorList>
            <person name="Romanenko L.A."/>
            <person name="Uchino M."/>
            <person name="Frolova G.M."/>
            <person name="Mikhailov V.V."/>
        </authorList>
    </citation>
    <scope>NUCLEOTIDE SEQUENCE [LARGE SCALE GENOMIC DNA]</scope>
    <source>
        <strain evidence="4 5">KMM 3046</strain>
    </source>
</reference>
<feature type="signal peptide" evidence="2">
    <location>
        <begin position="1"/>
        <end position="21"/>
    </location>
</feature>
<dbReference type="InterPro" id="IPR026444">
    <property type="entry name" value="Secre_tail"/>
</dbReference>
<dbReference type="NCBIfam" id="TIGR04183">
    <property type="entry name" value="Por_Secre_tail"/>
    <property type="match status" value="1"/>
</dbReference>
<feature type="domain" description="Secretion system C-terminal sorting" evidence="3">
    <location>
        <begin position="468"/>
        <end position="531"/>
    </location>
</feature>
<evidence type="ECO:0000313" key="4">
    <source>
        <dbReference type="EMBL" id="RFN58763.1"/>
    </source>
</evidence>
<evidence type="ECO:0000313" key="5">
    <source>
        <dbReference type="Proteomes" id="UP000261082"/>
    </source>
</evidence>
<feature type="chain" id="PRO_5017769509" evidence="2">
    <location>
        <begin position="22"/>
        <end position="539"/>
    </location>
</feature>
<name>A0A3E1Q9F7_9FLAO</name>
<evidence type="ECO:0000256" key="2">
    <source>
        <dbReference type="SAM" id="SignalP"/>
    </source>
</evidence>
<dbReference type="Pfam" id="PF18962">
    <property type="entry name" value="Por_Secre_tail"/>
    <property type="match status" value="1"/>
</dbReference>
<evidence type="ECO:0000256" key="1">
    <source>
        <dbReference type="ARBA" id="ARBA00022729"/>
    </source>
</evidence>
<proteinExistence type="predicted"/>
<accession>A0A3E1Q9F7</accession>